<organism evidence="2 3">
    <name type="scientific">Niastella soli</name>
    <dbReference type="NCBI Taxonomy" id="2821487"/>
    <lineage>
        <taxon>Bacteria</taxon>
        <taxon>Pseudomonadati</taxon>
        <taxon>Bacteroidota</taxon>
        <taxon>Chitinophagia</taxon>
        <taxon>Chitinophagales</taxon>
        <taxon>Chitinophagaceae</taxon>
        <taxon>Niastella</taxon>
    </lineage>
</organism>
<evidence type="ECO:0000256" key="1">
    <source>
        <dbReference type="SAM" id="SignalP"/>
    </source>
</evidence>
<name>A0ABS3Z684_9BACT</name>
<accession>A0ABS3Z684</accession>
<keyword evidence="3" id="KW-1185">Reference proteome</keyword>
<evidence type="ECO:0000313" key="2">
    <source>
        <dbReference type="EMBL" id="MBO9205195.1"/>
    </source>
</evidence>
<evidence type="ECO:0000313" key="3">
    <source>
        <dbReference type="Proteomes" id="UP000677244"/>
    </source>
</evidence>
<dbReference type="EMBL" id="JAGHKO010000024">
    <property type="protein sequence ID" value="MBO9205195.1"/>
    <property type="molecule type" value="Genomic_DNA"/>
</dbReference>
<evidence type="ECO:0008006" key="4">
    <source>
        <dbReference type="Google" id="ProtNLM"/>
    </source>
</evidence>
<comment type="caution">
    <text evidence="2">The sequence shown here is derived from an EMBL/GenBank/DDBJ whole genome shotgun (WGS) entry which is preliminary data.</text>
</comment>
<gene>
    <name evidence="2" type="ORF">J7I42_33215</name>
</gene>
<dbReference type="RefSeq" id="WP_209144534.1">
    <property type="nucleotide sequence ID" value="NZ_JAGHKO010000024.1"/>
</dbReference>
<sequence>MKRLFFPLMMAGALFLMHVVIHAQTAVKKQELTDVVAFQKASPLVNSMTTFRNLPIKAVRSFKTTWQHVDNESWYEVPDGYRARFNNNGVLYLVTYNKKGNWLHTLRQYEEFRLDRDIRSAVKSIYFDYNIILVEEIEQAMKPLVYVIHMEDKTRFLNIRVCNGELEEMAEINKL</sequence>
<protein>
    <recommendedName>
        <fullName evidence="4">Beta-lactamase-inhibitor-like PepSY-like domain-containing protein</fullName>
    </recommendedName>
</protein>
<keyword evidence="1" id="KW-0732">Signal</keyword>
<feature type="signal peptide" evidence="1">
    <location>
        <begin position="1"/>
        <end position="23"/>
    </location>
</feature>
<proteinExistence type="predicted"/>
<reference evidence="2 3" key="1">
    <citation type="submission" date="2021-03" db="EMBL/GenBank/DDBJ databases">
        <title>Assistant Professor.</title>
        <authorList>
            <person name="Huq M.A."/>
        </authorList>
    </citation>
    <scope>NUCLEOTIDE SEQUENCE [LARGE SCALE GENOMIC DNA]</scope>
    <source>
        <strain evidence="2 3">MAH-29</strain>
    </source>
</reference>
<dbReference type="Proteomes" id="UP000677244">
    <property type="component" value="Unassembled WGS sequence"/>
</dbReference>
<feature type="chain" id="PRO_5046581636" description="Beta-lactamase-inhibitor-like PepSY-like domain-containing protein" evidence="1">
    <location>
        <begin position="24"/>
        <end position="175"/>
    </location>
</feature>
<dbReference type="Gene3D" id="3.10.450.360">
    <property type="match status" value="1"/>
</dbReference>
<dbReference type="SUPFAM" id="SSF160574">
    <property type="entry name" value="BT0923-like"/>
    <property type="match status" value="1"/>
</dbReference>